<reference evidence="2" key="1">
    <citation type="submission" date="2011-03" db="EMBL/GenBank/DDBJ databases">
        <title>Draft genome sequence of Brevundimonas diminuta.</title>
        <authorList>
            <person name="Brown P.J.B."/>
            <person name="Buechlein A."/>
            <person name="Hemmerich C."/>
            <person name="Brun Y.V."/>
        </authorList>
    </citation>
    <scope>NUCLEOTIDE SEQUENCE [LARGE SCALE GENOMIC DNA]</scope>
    <source>
        <strain evidence="2">C19</strain>
    </source>
</reference>
<name>F4QMC0_9CAUL</name>
<keyword evidence="2" id="KW-1185">Reference proteome</keyword>
<organism evidence="1 2">
    <name type="scientific">Asticcacaulis biprosthecium C19</name>
    <dbReference type="NCBI Taxonomy" id="715226"/>
    <lineage>
        <taxon>Bacteria</taxon>
        <taxon>Pseudomonadati</taxon>
        <taxon>Pseudomonadota</taxon>
        <taxon>Alphaproteobacteria</taxon>
        <taxon>Caulobacterales</taxon>
        <taxon>Caulobacteraceae</taxon>
        <taxon>Asticcacaulis</taxon>
    </lineage>
</organism>
<sequence>MSMLLKSAVLLIAAFLIGRGIGYLLTRQARKPAEKPKPRFLENEAPAVAPVQPPIEVEPVSLEPEPVALPATGTIVAKAPKAKTKPKPEPEVAAKTRARKAEAAPSVSPLAAMTPDQVEAAVAAAGVPVEPARLKTADKGKPDPLLDIVGIGPVNEVQLHALGIYHFRQIAAWTPENIKWVSERIKFPGRIVRENWMKQAAEFEAAKKG</sequence>
<evidence type="ECO:0000313" key="1">
    <source>
        <dbReference type="EMBL" id="EGF91361.1"/>
    </source>
</evidence>
<dbReference type="RefSeq" id="WP_006273561.1">
    <property type="nucleotide sequence ID" value="NZ_GL883078.1"/>
</dbReference>
<dbReference type="eggNOG" id="COG3743">
    <property type="taxonomic scope" value="Bacteria"/>
</dbReference>
<dbReference type="AlphaFoldDB" id="F4QMC0"/>
<dbReference type="HOGENOM" id="CLU_070816_0_0_5"/>
<dbReference type="STRING" id="715226.ABI_27760"/>
<evidence type="ECO:0000313" key="2">
    <source>
        <dbReference type="Proteomes" id="UP000006512"/>
    </source>
</evidence>
<dbReference type="OrthoDB" id="9807941at2"/>
<dbReference type="Proteomes" id="UP000006512">
    <property type="component" value="Unassembled WGS sequence"/>
</dbReference>
<proteinExistence type="predicted"/>
<gene>
    <name evidence="1" type="ORF">ABI_27760</name>
</gene>
<protein>
    <submittedName>
        <fullName evidence="1">Uncharacterized protein</fullName>
    </submittedName>
</protein>
<dbReference type="EMBL" id="GL883078">
    <property type="protein sequence ID" value="EGF91361.1"/>
    <property type="molecule type" value="Genomic_DNA"/>
</dbReference>
<accession>F4QMC0</accession>